<accession>A0AAE1QVF4</accession>
<proteinExistence type="predicted"/>
<protein>
    <submittedName>
        <fullName evidence="1">Uncharacterized protein</fullName>
    </submittedName>
</protein>
<keyword evidence="2" id="KW-1185">Reference proteome</keyword>
<gene>
    <name evidence="1" type="ORF">RND71_040354</name>
</gene>
<evidence type="ECO:0000313" key="2">
    <source>
        <dbReference type="Proteomes" id="UP001291623"/>
    </source>
</evidence>
<dbReference type="AlphaFoldDB" id="A0AAE1QVF4"/>
<reference evidence="1" key="1">
    <citation type="submission" date="2023-12" db="EMBL/GenBank/DDBJ databases">
        <title>Genome assembly of Anisodus tanguticus.</title>
        <authorList>
            <person name="Wang Y.-J."/>
        </authorList>
    </citation>
    <scope>NUCLEOTIDE SEQUENCE</scope>
    <source>
        <strain evidence="1">KB-2021</strain>
        <tissue evidence="1">Leaf</tissue>
    </source>
</reference>
<dbReference type="EMBL" id="JAVYJV010000023">
    <property type="protein sequence ID" value="KAK4338892.1"/>
    <property type="molecule type" value="Genomic_DNA"/>
</dbReference>
<dbReference type="PANTHER" id="PTHR33484:SF12">
    <property type="entry name" value="AP2_ERF DOMAIN-CONTAINING PROTEIN"/>
    <property type="match status" value="1"/>
</dbReference>
<sequence>MAPKNDISEIGQEGFTLLDEVYERKKKPSPSYQLQKSQIVQLKSGSNSAIQGRVINSHEAVQLYGGIIFSDYSKRKSTTLAYQ</sequence>
<name>A0AAE1QVF4_9SOLA</name>
<comment type="caution">
    <text evidence="1">The sequence shown here is derived from an EMBL/GenBank/DDBJ whole genome shotgun (WGS) entry which is preliminary data.</text>
</comment>
<evidence type="ECO:0000313" key="1">
    <source>
        <dbReference type="EMBL" id="KAK4338892.1"/>
    </source>
</evidence>
<dbReference type="PANTHER" id="PTHR33484">
    <property type="entry name" value="BNAC07G33360D PROTEIN"/>
    <property type="match status" value="1"/>
</dbReference>
<dbReference type="Proteomes" id="UP001291623">
    <property type="component" value="Unassembled WGS sequence"/>
</dbReference>
<organism evidence="1 2">
    <name type="scientific">Anisodus tanguticus</name>
    <dbReference type="NCBI Taxonomy" id="243964"/>
    <lineage>
        <taxon>Eukaryota</taxon>
        <taxon>Viridiplantae</taxon>
        <taxon>Streptophyta</taxon>
        <taxon>Embryophyta</taxon>
        <taxon>Tracheophyta</taxon>
        <taxon>Spermatophyta</taxon>
        <taxon>Magnoliopsida</taxon>
        <taxon>eudicotyledons</taxon>
        <taxon>Gunneridae</taxon>
        <taxon>Pentapetalae</taxon>
        <taxon>asterids</taxon>
        <taxon>lamiids</taxon>
        <taxon>Solanales</taxon>
        <taxon>Solanaceae</taxon>
        <taxon>Solanoideae</taxon>
        <taxon>Hyoscyameae</taxon>
        <taxon>Anisodus</taxon>
    </lineage>
</organism>